<sequence>MTHTTAPRNLPGFECSALFGQSRAPIYGPPGGTPFPVPKGENALWSPTTMHIPAVPTYWDGEDDGADGLHPMTEENTRLNAAVRKGVVNMPSGSRTHTKKKRRRSKR</sequence>
<feature type="region of interest" description="Disordered" evidence="1">
    <location>
        <begin position="84"/>
        <end position="107"/>
    </location>
</feature>
<organism evidence="2 3">
    <name type="scientific">Hebeloma cylindrosporum</name>
    <dbReference type="NCBI Taxonomy" id="76867"/>
    <lineage>
        <taxon>Eukaryota</taxon>
        <taxon>Fungi</taxon>
        <taxon>Dikarya</taxon>
        <taxon>Basidiomycota</taxon>
        <taxon>Agaricomycotina</taxon>
        <taxon>Agaricomycetes</taxon>
        <taxon>Agaricomycetidae</taxon>
        <taxon>Agaricales</taxon>
        <taxon>Agaricineae</taxon>
        <taxon>Hymenogastraceae</taxon>
        <taxon>Hebeloma</taxon>
    </lineage>
</organism>
<evidence type="ECO:0000313" key="2">
    <source>
        <dbReference type="EMBL" id="KIM43448.1"/>
    </source>
</evidence>
<dbReference type="AlphaFoldDB" id="A0A0C2Y0Q1"/>
<accession>A0A0C2Y0Q1</accession>
<feature type="compositionally biased region" description="Basic residues" evidence="1">
    <location>
        <begin position="96"/>
        <end position="107"/>
    </location>
</feature>
<dbReference type="EMBL" id="KN831775">
    <property type="protein sequence ID" value="KIM43448.1"/>
    <property type="molecule type" value="Genomic_DNA"/>
</dbReference>
<dbReference type="HOGENOM" id="CLU_2210385_0_0_1"/>
<name>A0A0C2Y0Q1_HEBCY</name>
<reference evidence="3" key="2">
    <citation type="submission" date="2015-01" db="EMBL/GenBank/DDBJ databases">
        <title>Evolutionary Origins and Diversification of the Mycorrhizal Mutualists.</title>
        <authorList>
            <consortium name="DOE Joint Genome Institute"/>
            <consortium name="Mycorrhizal Genomics Consortium"/>
            <person name="Kohler A."/>
            <person name="Kuo A."/>
            <person name="Nagy L.G."/>
            <person name="Floudas D."/>
            <person name="Copeland A."/>
            <person name="Barry K.W."/>
            <person name="Cichocki N."/>
            <person name="Veneault-Fourrey C."/>
            <person name="LaButti K."/>
            <person name="Lindquist E.A."/>
            <person name="Lipzen A."/>
            <person name="Lundell T."/>
            <person name="Morin E."/>
            <person name="Murat C."/>
            <person name="Riley R."/>
            <person name="Ohm R."/>
            <person name="Sun H."/>
            <person name="Tunlid A."/>
            <person name="Henrissat B."/>
            <person name="Grigoriev I.V."/>
            <person name="Hibbett D.S."/>
            <person name="Martin F."/>
        </authorList>
    </citation>
    <scope>NUCLEOTIDE SEQUENCE [LARGE SCALE GENOMIC DNA]</scope>
    <source>
        <strain evidence="3">h7</strain>
    </source>
</reference>
<reference evidence="2 3" key="1">
    <citation type="submission" date="2014-04" db="EMBL/GenBank/DDBJ databases">
        <authorList>
            <consortium name="DOE Joint Genome Institute"/>
            <person name="Kuo A."/>
            <person name="Gay G."/>
            <person name="Dore J."/>
            <person name="Kohler A."/>
            <person name="Nagy L.G."/>
            <person name="Floudas D."/>
            <person name="Copeland A."/>
            <person name="Barry K.W."/>
            <person name="Cichocki N."/>
            <person name="Veneault-Fourrey C."/>
            <person name="LaButti K."/>
            <person name="Lindquist E.A."/>
            <person name="Lipzen A."/>
            <person name="Lundell T."/>
            <person name="Morin E."/>
            <person name="Murat C."/>
            <person name="Sun H."/>
            <person name="Tunlid A."/>
            <person name="Henrissat B."/>
            <person name="Grigoriev I.V."/>
            <person name="Hibbett D.S."/>
            <person name="Martin F."/>
            <person name="Nordberg H.P."/>
            <person name="Cantor M.N."/>
            <person name="Hua S.X."/>
        </authorList>
    </citation>
    <scope>NUCLEOTIDE SEQUENCE [LARGE SCALE GENOMIC DNA]</scope>
    <source>
        <strain evidence="3">h7</strain>
    </source>
</reference>
<evidence type="ECO:0000313" key="3">
    <source>
        <dbReference type="Proteomes" id="UP000053424"/>
    </source>
</evidence>
<evidence type="ECO:0000256" key="1">
    <source>
        <dbReference type="SAM" id="MobiDB-lite"/>
    </source>
</evidence>
<dbReference type="STRING" id="686832.A0A0C2Y0Q1"/>
<keyword evidence="3" id="KW-1185">Reference proteome</keyword>
<dbReference type="Proteomes" id="UP000053424">
    <property type="component" value="Unassembled WGS sequence"/>
</dbReference>
<proteinExistence type="predicted"/>
<gene>
    <name evidence="2" type="ORF">M413DRAFT_443387</name>
</gene>
<protein>
    <submittedName>
        <fullName evidence="2">Uncharacterized protein</fullName>
    </submittedName>
</protein>